<dbReference type="InterPro" id="IPR018383">
    <property type="entry name" value="UPF0324_pro"/>
</dbReference>
<name>A0ABM8G9G1_9MICO</name>
<evidence type="ECO:0000256" key="4">
    <source>
        <dbReference type="ARBA" id="ARBA00022692"/>
    </source>
</evidence>
<dbReference type="Pfam" id="PF03601">
    <property type="entry name" value="Cons_hypoth698"/>
    <property type="match status" value="1"/>
</dbReference>
<evidence type="ECO:0000256" key="3">
    <source>
        <dbReference type="ARBA" id="ARBA00022475"/>
    </source>
</evidence>
<evidence type="ECO:0000256" key="5">
    <source>
        <dbReference type="ARBA" id="ARBA00022989"/>
    </source>
</evidence>
<gene>
    <name evidence="9" type="ORF">GCM10025866_06760</name>
</gene>
<keyword evidence="3" id="KW-1003">Cell membrane</keyword>
<dbReference type="RefSeq" id="WP_286278182.1">
    <property type="nucleotide sequence ID" value="NZ_AP027731.1"/>
</dbReference>
<keyword evidence="10" id="KW-1185">Reference proteome</keyword>
<feature type="transmembrane region" description="Helical" evidence="7">
    <location>
        <begin position="122"/>
        <end position="143"/>
    </location>
</feature>
<feature type="transmembrane region" description="Helical" evidence="7">
    <location>
        <begin position="244"/>
        <end position="264"/>
    </location>
</feature>
<keyword evidence="6 7" id="KW-0472">Membrane</keyword>
<protein>
    <submittedName>
        <fullName evidence="9">Membrane protein</fullName>
    </submittedName>
</protein>
<evidence type="ECO:0000313" key="9">
    <source>
        <dbReference type="EMBL" id="BDZ44767.1"/>
    </source>
</evidence>
<feature type="transmembrane region" description="Helical" evidence="7">
    <location>
        <begin position="88"/>
        <end position="110"/>
    </location>
</feature>
<keyword evidence="5 7" id="KW-1133">Transmembrane helix</keyword>
<evidence type="ECO:0000256" key="1">
    <source>
        <dbReference type="ARBA" id="ARBA00004651"/>
    </source>
</evidence>
<keyword evidence="8" id="KW-0732">Signal</keyword>
<feature type="transmembrane region" description="Helical" evidence="7">
    <location>
        <begin position="37"/>
        <end position="53"/>
    </location>
</feature>
<organism evidence="9 10">
    <name type="scientific">Naasia aerilata</name>
    <dbReference type="NCBI Taxonomy" id="1162966"/>
    <lineage>
        <taxon>Bacteria</taxon>
        <taxon>Bacillati</taxon>
        <taxon>Actinomycetota</taxon>
        <taxon>Actinomycetes</taxon>
        <taxon>Micrococcales</taxon>
        <taxon>Microbacteriaceae</taxon>
        <taxon>Naasia</taxon>
    </lineage>
</organism>
<evidence type="ECO:0000256" key="2">
    <source>
        <dbReference type="ARBA" id="ARBA00007977"/>
    </source>
</evidence>
<feature type="signal peptide" evidence="8">
    <location>
        <begin position="1"/>
        <end position="27"/>
    </location>
</feature>
<feature type="chain" id="PRO_5045318969" evidence="8">
    <location>
        <begin position="28"/>
        <end position="327"/>
    </location>
</feature>
<evidence type="ECO:0000256" key="8">
    <source>
        <dbReference type="SAM" id="SignalP"/>
    </source>
</evidence>
<keyword evidence="4 7" id="KW-0812">Transmembrane</keyword>
<feature type="transmembrane region" description="Helical" evidence="7">
    <location>
        <begin position="150"/>
        <end position="168"/>
    </location>
</feature>
<dbReference type="EMBL" id="AP027731">
    <property type="protein sequence ID" value="BDZ44767.1"/>
    <property type="molecule type" value="Genomic_DNA"/>
</dbReference>
<feature type="transmembrane region" description="Helical" evidence="7">
    <location>
        <begin position="276"/>
        <end position="293"/>
    </location>
</feature>
<proteinExistence type="inferred from homology"/>
<feature type="transmembrane region" description="Helical" evidence="7">
    <location>
        <begin position="305"/>
        <end position="326"/>
    </location>
</feature>
<evidence type="ECO:0000313" key="10">
    <source>
        <dbReference type="Proteomes" id="UP001321498"/>
    </source>
</evidence>
<evidence type="ECO:0000256" key="6">
    <source>
        <dbReference type="ARBA" id="ARBA00023136"/>
    </source>
</evidence>
<dbReference type="PANTHER" id="PTHR30106:SF2">
    <property type="entry name" value="UPF0324 INNER MEMBRANE PROTEIN YEIH"/>
    <property type="match status" value="1"/>
</dbReference>
<reference evidence="10" key="1">
    <citation type="journal article" date="2019" name="Int. J. Syst. Evol. Microbiol.">
        <title>The Global Catalogue of Microorganisms (GCM) 10K type strain sequencing project: providing services to taxonomists for standard genome sequencing and annotation.</title>
        <authorList>
            <consortium name="The Broad Institute Genomics Platform"/>
            <consortium name="The Broad Institute Genome Sequencing Center for Infectious Disease"/>
            <person name="Wu L."/>
            <person name="Ma J."/>
        </authorList>
    </citation>
    <scope>NUCLEOTIDE SEQUENCE [LARGE SCALE GENOMIC DNA]</scope>
    <source>
        <strain evidence="10">NBRC 108725</strain>
    </source>
</reference>
<comment type="similarity">
    <text evidence="2">Belongs to the UPF0324 family.</text>
</comment>
<dbReference type="Proteomes" id="UP001321498">
    <property type="component" value="Chromosome"/>
</dbReference>
<evidence type="ECO:0000256" key="7">
    <source>
        <dbReference type="SAM" id="Phobius"/>
    </source>
</evidence>
<sequence>MSTAGTSVRTAVPGLALAGAAALTAWAASAALPAVPLLTVAVVLGIVAGQLRLPDAVRPGLAVASRRLMRIGVVLLGLKLSLGDIARLGPVAILSTVAVVLLTFALTYALGRLLRLPGHEPLLLAAGFAICGASAIGAMSSAVRAKDSDAATPVALVTLCGTLAIFVLPPLQSPLGLDAEQFGHWVGAGVHDVGQVVATAQVAGPLALALALVIKLTRVALLAPLVAVTAAVERRRSANAGARPPVVPLFVAGFVAAVLVRSFVPLPDPALHAADTVQTALLAMALFALGTGVRLRRLVTTGWRAVVVGLTSWVLVAGLALLAVHIS</sequence>
<comment type="subcellular location">
    <subcellularLocation>
        <location evidence="1">Cell membrane</location>
        <topology evidence="1">Multi-pass membrane protein</topology>
    </subcellularLocation>
</comment>
<dbReference type="PANTHER" id="PTHR30106">
    <property type="entry name" value="INNER MEMBRANE PROTEIN YEIH-RELATED"/>
    <property type="match status" value="1"/>
</dbReference>
<accession>A0ABM8G9G1</accession>